<feature type="region of interest" description="Disordered" evidence="1">
    <location>
        <begin position="1"/>
        <end position="49"/>
    </location>
</feature>
<dbReference type="OrthoDB" id="3592703at2759"/>
<dbReference type="GeneID" id="19014116"/>
<proteinExistence type="predicted"/>
<feature type="compositionally biased region" description="Low complexity" evidence="1">
    <location>
        <begin position="25"/>
        <end position="36"/>
    </location>
</feature>
<dbReference type="InterPro" id="IPR002347">
    <property type="entry name" value="SDR_fam"/>
</dbReference>
<dbReference type="PANTHER" id="PTHR24314">
    <property type="entry name" value="NON-SPECIFIC LIPID TRANSFER PROTEIN-RELATED"/>
    <property type="match status" value="1"/>
</dbReference>
<dbReference type="PANTHER" id="PTHR24314:SF21">
    <property type="entry name" value="CHLOROPHYLL(IDE) B REDUCTASE NYC1, CHLOROPLASTIC-RELATED"/>
    <property type="match status" value="1"/>
</dbReference>
<dbReference type="Gene3D" id="3.40.50.720">
    <property type="entry name" value="NAD(P)-binding Rossmann-like Domain"/>
    <property type="match status" value="1"/>
</dbReference>
<dbReference type="Proteomes" id="UP000198341">
    <property type="component" value="Chromosome 8"/>
</dbReference>
<dbReference type="EMBL" id="FO082271">
    <property type="protein sequence ID" value="CCO17522.1"/>
    <property type="molecule type" value="Genomic_DNA"/>
</dbReference>
<evidence type="ECO:0000313" key="2">
    <source>
        <dbReference type="EMBL" id="CCO17522.1"/>
    </source>
</evidence>
<accession>K8EHA2</accession>
<evidence type="ECO:0000256" key="1">
    <source>
        <dbReference type="SAM" id="MobiDB-lite"/>
    </source>
</evidence>
<dbReference type="GO" id="GO:0034256">
    <property type="term" value="F:chlorophyll(ide) b reductase activity"/>
    <property type="evidence" value="ECO:0007669"/>
    <property type="project" value="TreeGrafter"/>
</dbReference>
<evidence type="ECO:0000313" key="3">
    <source>
        <dbReference type="Proteomes" id="UP000198341"/>
    </source>
</evidence>
<dbReference type="InterPro" id="IPR052625">
    <property type="entry name" value="Chl_b_Red"/>
</dbReference>
<dbReference type="GO" id="GO:0015996">
    <property type="term" value="P:chlorophyll catabolic process"/>
    <property type="evidence" value="ECO:0007669"/>
    <property type="project" value="TreeGrafter"/>
</dbReference>
<name>K8EHA2_9CHLO</name>
<protein>
    <submittedName>
        <fullName evidence="2">Uncharacterized protein</fullName>
    </submittedName>
</protein>
<organism evidence="2 3">
    <name type="scientific">Bathycoccus prasinos</name>
    <dbReference type="NCBI Taxonomy" id="41875"/>
    <lineage>
        <taxon>Eukaryota</taxon>
        <taxon>Viridiplantae</taxon>
        <taxon>Chlorophyta</taxon>
        <taxon>Mamiellophyceae</taxon>
        <taxon>Mamiellales</taxon>
        <taxon>Bathycoccaceae</taxon>
        <taxon>Bathycoccus</taxon>
    </lineage>
</organism>
<reference evidence="2 3" key="1">
    <citation type="submission" date="2011-10" db="EMBL/GenBank/DDBJ databases">
        <authorList>
            <person name="Genoscope - CEA"/>
        </authorList>
    </citation>
    <scope>NUCLEOTIDE SEQUENCE [LARGE SCALE GENOMIC DNA]</scope>
    <source>
        <strain evidence="2 3">RCC 1105</strain>
    </source>
</reference>
<dbReference type="GO" id="GO:0010304">
    <property type="term" value="P:PSII associated light-harvesting complex II catabolic process"/>
    <property type="evidence" value="ECO:0007669"/>
    <property type="project" value="TreeGrafter"/>
</dbReference>
<sequence length="387" mass="43091">MARRVSSADDGFNPIGRRHRGKVSSTSARTATTTTAKRAEKEEENEQQYQMSQKRVLITGSTKGLGYELANQFLQEGDRVCVTSRSEANVNDVVLELRARYGMENVCGIACDVCDHEQVSELSRYCVENFGGIDFWINNAGTNGYEYNDIIDQDPSTIEEVVKTNALGTLLCCREAMRTMAAQKDENIIGYHIFNMEGAGSDGMETRKYAAYGFTKAGLSQLTKTLNKEMSSNEKMKDKMIKVHTVSPGMVFTDLISSGRYAFGKQGRMFVNALAEPADVAASGVVRKIKTELGNSRGKKSLAIKLLTPDVAVVKLFNRFVKQIGKDRYYPEEDDECEDVRTECIVPGESVQSTIVPEAQMKLDDDVHEEIKEVEVSKEEVQENLSR</sequence>
<dbReference type="RefSeq" id="XP_007511401.1">
    <property type="nucleotide sequence ID" value="XM_007511339.1"/>
</dbReference>
<dbReference type="eggNOG" id="KOG0725">
    <property type="taxonomic scope" value="Eukaryota"/>
</dbReference>
<dbReference type="Pfam" id="PF00106">
    <property type="entry name" value="adh_short"/>
    <property type="match status" value="1"/>
</dbReference>
<dbReference type="STRING" id="41875.K8EHA2"/>
<dbReference type="SUPFAM" id="SSF51735">
    <property type="entry name" value="NAD(P)-binding Rossmann-fold domains"/>
    <property type="match status" value="1"/>
</dbReference>
<gene>
    <name evidence="2" type="ORF">Bathy08g01370</name>
</gene>
<dbReference type="CDD" id="cd05233">
    <property type="entry name" value="SDR_c"/>
    <property type="match status" value="1"/>
</dbReference>
<keyword evidence="3" id="KW-1185">Reference proteome</keyword>
<dbReference type="PRINTS" id="PR00081">
    <property type="entry name" value="GDHRDH"/>
</dbReference>
<dbReference type="AlphaFoldDB" id="K8EHA2"/>
<dbReference type="InterPro" id="IPR036291">
    <property type="entry name" value="NAD(P)-bd_dom_sf"/>
</dbReference>
<dbReference type="KEGG" id="bpg:Bathy08g01370"/>